<dbReference type="AlphaFoldDB" id="A0AAV5L9I3"/>
<comment type="caution">
    <text evidence="1">The sequence shown here is derived from an EMBL/GenBank/DDBJ whole genome shotgun (WGS) entry which is preliminary data.</text>
</comment>
<proteinExistence type="predicted"/>
<reference evidence="1 2" key="1">
    <citation type="journal article" date="2021" name="Commun. Biol.">
        <title>The genome of Shorea leprosula (Dipterocarpaceae) highlights the ecological relevance of drought in aseasonal tropical rainforests.</title>
        <authorList>
            <person name="Ng K.K.S."/>
            <person name="Kobayashi M.J."/>
            <person name="Fawcett J.A."/>
            <person name="Hatakeyama M."/>
            <person name="Paape T."/>
            <person name="Ng C.H."/>
            <person name="Ang C.C."/>
            <person name="Tnah L.H."/>
            <person name="Lee C.T."/>
            <person name="Nishiyama T."/>
            <person name="Sese J."/>
            <person name="O'Brien M.J."/>
            <person name="Copetti D."/>
            <person name="Mohd Noor M.I."/>
            <person name="Ong R.C."/>
            <person name="Putra M."/>
            <person name="Sireger I.Z."/>
            <person name="Indrioko S."/>
            <person name="Kosugi Y."/>
            <person name="Izuno A."/>
            <person name="Isagi Y."/>
            <person name="Lee S.L."/>
            <person name="Shimizu K.K."/>
        </authorList>
    </citation>
    <scope>NUCLEOTIDE SEQUENCE [LARGE SCALE GENOMIC DNA]</scope>
    <source>
        <strain evidence="1">214</strain>
    </source>
</reference>
<sequence>MIKNFTPTGSSVSSCFIGMGFRCQSWYIVSSNGGRVCAMIAGEGSRLWHKGLKLGWCTVQQSEHMPVKIYMQKQTDVSFDPLARCC</sequence>
<name>A0AAV5L9I3_9ROSI</name>
<dbReference type="Proteomes" id="UP001054252">
    <property type="component" value="Unassembled WGS sequence"/>
</dbReference>
<keyword evidence="2" id="KW-1185">Reference proteome</keyword>
<protein>
    <submittedName>
        <fullName evidence="1">Uncharacterized protein</fullName>
    </submittedName>
</protein>
<evidence type="ECO:0000313" key="1">
    <source>
        <dbReference type="EMBL" id="GKV33908.1"/>
    </source>
</evidence>
<organism evidence="1 2">
    <name type="scientific">Rubroshorea leprosula</name>
    <dbReference type="NCBI Taxonomy" id="152421"/>
    <lineage>
        <taxon>Eukaryota</taxon>
        <taxon>Viridiplantae</taxon>
        <taxon>Streptophyta</taxon>
        <taxon>Embryophyta</taxon>
        <taxon>Tracheophyta</taxon>
        <taxon>Spermatophyta</taxon>
        <taxon>Magnoliopsida</taxon>
        <taxon>eudicotyledons</taxon>
        <taxon>Gunneridae</taxon>
        <taxon>Pentapetalae</taxon>
        <taxon>rosids</taxon>
        <taxon>malvids</taxon>
        <taxon>Malvales</taxon>
        <taxon>Dipterocarpaceae</taxon>
        <taxon>Rubroshorea</taxon>
    </lineage>
</organism>
<accession>A0AAV5L9I3</accession>
<dbReference type="PROSITE" id="PS51257">
    <property type="entry name" value="PROKAR_LIPOPROTEIN"/>
    <property type="match status" value="1"/>
</dbReference>
<gene>
    <name evidence="1" type="ORF">SLEP1_g42350</name>
</gene>
<evidence type="ECO:0000313" key="2">
    <source>
        <dbReference type="Proteomes" id="UP001054252"/>
    </source>
</evidence>
<dbReference type="EMBL" id="BPVZ01000103">
    <property type="protein sequence ID" value="GKV33908.1"/>
    <property type="molecule type" value="Genomic_DNA"/>
</dbReference>